<reference evidence="3 4" key="1">
    <citation type="submission" date="2018-11" db="EMBL/GenBank/DDBJ databases">
        <title>Genome assembly of Steccherinum ochraceum LE-BIN_3174, the white-rot fungus of the Steccherinaceae family (The Residual Polyporoid clade, Polyporales, Basidiomycota).</title>
        <authorList>
            <person name="Fedorova T.V."/>
            <person name="Glazunova O.A."/>
            <person name="Landesman E.O."/>
            <person name="Moiseenko K.V."/>
            <person name="Psurtseva N.V."/>
            <person name="Savinova O.S."/>
            <person name="Shakhova N.V."/>
            <person name="Tyazhelova T.V."/>
            <person name="Vasina D.V."/>
        </authorList>
    </citation>
    <scope>NUCLEOTIDE SEQUENCE [LARGE SCALE GENOMIC DNA]</scope>
    <source>
        <strain evidence="3 4">LE-BIN_3174</strain>
    </source>
</reference>
<protein>
    <submittedName>
        <fullName evidence="3">Uncharacterized protein</fullName>
    </submittedName>
</protein>
<evidence type="ECO:0000313" key="3">
    <source>
        <dbReference type="EMBL" id="TCD65547.1"/>
    </source>
</evidence>
<sequence>MRSSIFVALALYLAGVVEAAPLPHLPRDDFREGYAGDMDGYMVDDIPFHHYHHHHHSRPHHYGHYYSDFDGQEDHRFADEDRIPFTASSAYPDTESRDAVEGTVRDPHEARGLGAFMTALTPALVGVAGDVGSAEVRMNPKPAPAPADTATAPATAPVDRRQVEDRLFLRELAAELDQRGSLDLSERDLWATLQQRGIGNFLTNVIPAVIGAAGGLGSAYIFTNPKPAPAAARRGWSEAVVRREPEQAVARSLVVKRDGQEDALEARGIGNFLTNVIPAVIGAAGGLGSAYIFTNPSPAPAAAARREWSEDLLHRELGDIATRSLDELD</sequence>
<organism evidence="3 4">
    <name type="scientific">Steccherinum ochraceum</name>
    <dbReference type="NCBI Taxonomy" id="92696"/>
    <lineage>
        <taxon>Eukaryota</taxon>
        <taxon>Fungi</taxon>
        <taxon>Dikarya</taxon>
        <taxon>Basidiomycota</taxon>
        <taxon>Agaricomycotina</taxon>
        <taxon>Agaricomycetes</taxon>
        <taxon>Polyporales</taxon>
        <taxon>Steccherinaceae</taxon>
        <taxon>Steccherinum</taxon>
    </lineage>
</organism>
<dbReference type="AlphaFoldDB" id="A0A4V2MWA5"/>
<comment type="caution">
    <text evidence="3">The sequence shown here is derived from an EMBL/GenBank/DDBJ whole genome shotgun (WGS) entry which is preliminary data.</text>
</comment>
<gene>
    <name evidence="3" type="ORF">EIP91_002511</name>
</gene>
<feature type="chain" id="PRO_5020754074" evidence="2">
    <location>
        <begin position="20"/>
        <end position="329"/>
    </location>
</feature>
<feature type="compositionally biased region" description="Low complexity" evidence="1">
    <location>
        <begin position="146"/>
        <end position="157"/>
    </location>
</feature>
<dbReference type="EMBL" id="RWJN01000175">
    <property type="protein sequence ID" value="TCD65547.1"/>
    <property type="molecule type" value="Genomic_DNA"/>
</dbReference>
<accession>A0A4V2MWA5</accession>
<evidence type="ECO:0000313" key="4">
    <source>
        <dbReference type="Proteomes" id="UP000292702"/>
    </source>
</evidence>
<proteinExistence type="predicted"/>
<dbReference type="Proteomes" id="UP000292702">
    <property type="component" value="Unassembled WGS sequence"/>
</dbReference>
<evidence type="ECO:0000256" key="1">
    <source>
        <dbReference type="SAM" id="MobiDB-lite"/>
    </source>
</evidence>
<feature type="region of interest" description="Disordered" evidence="1">
    <location>
        <begin position="140"/>
        <end position="159"/>
    </location>
</feature>
<evidence type="ECO:0000256" key="2">
    <source>
        <dbReference type="SAM" id="SignalP"/>
    </source>
</evidence>
<keyword evidence="4" id="KW-1185">Reference proteome</keyword>
<keyword evidence="2" id="KW-0732">Signal</keyword>
<name>A0A4V2MWA5_9APHY</name>
<feature type="signal peptide" evidence="2">
    <location>
        <begin position="1"/>
        <end position="19"/>
    </location>
</feature>